<keyword evidence="4 10" id="KW-0808">Transferase</keyword>
<dbReference type="Proteomes" id="UP000070160">
    <property type="component" value="Unassembled WGS sequence"/>
</dbReference>
<evidence type="ECO:0000256" key="8">
    <source>
        <dbReference type="ARBA" id="ARBA00024069"/>
    </source>
</evidence>
<evidence type="ECO:0000256" key="9">
    <source>
        <dbReference type="ARBA" id="ARBA00046608"/>
    </source>
</evidence>
<gene>
    <name evidence="10" type="primary">plsX</name>
    <name evidence="11" type="ORF">HMPREF3182_00127</name>
</gene>
<evidence type="ECO:0000256" key="2">
    <source>
        <dbReference type="ARBA" id="ARBA00022490"/>
    </source>
</evidence>
<evidence type="ECO:0000313" key="12">
    <source>
        <dbReference type="Proteomes" id="UP000070160"/>
    </source>
</evidence>
<comment type="subcellular location">
    <subcellularLocation>
        <location evidence="10">Cytoplasm</location>
    </subcellularLocation>
    <text evidence="10">Associated with the membrane possibly through PlsY.</text>
</comment>
<dbReference type="AlphaFoldDB" id="A0A134CM55"/>
<proteinExistence type="inferred from homology"/>
<dbReference type="PANTHER" id="PTHR30100">
    <property type="entry name" value="FATTY ACID/PHOSPHOLIPID SYNTHESIS PROTEIN PLSX"/>
    <property type="match status" value="1"/>
</dbReference>
<evidence type="ECO:0000256" key="3">
    <source>
        <dbReference type="ARBA" id="ARBA00022516"/>
    </source>
</evidence>
<keyword evidence="5 10" id="KW-0443">Lipid metabolism</keyword>
<keyword evidence="12" id="KW-1185">Reference proteome</keyword>
<comment type="similarity">
    <text evidence="10">Belongs to the PlsX family.</text>
</comment>
<comment type="pathway">
    <text evidence="10">Lipid metabolism; phospholipid metabolism.</text>
</comment>
<dbReference type="InterPro" id="IPR012281">
    <property type="entry name" value="Phospholipid_synth_PlsX-like"/>
</dbReference>
<dbReference type="Gene3D" id="3.40.718.10">
    <property type="entry name" value="Isopropylmalate Dehydrogenase"/>
    <property type="match status" value="1"/>
</dbReference>
<organism evidence="11 12">
    <name type="scientific">Megasphaera hutchinsoni</name>
    <dbReference type="NCBI Taxonomy" id="1588748"/>
    <lineage>
        <taxon>Bacteria</taxon>
        <taxon>Bacillati</taxon>
        <taxon>Bacillota</taxon>
        <taxon>Negativicutes</taxon>
        <taxon>Veillonellales</taxon>
        <taxon>Veillonellaceae</taxon>
        <taxon>Megasphaera</taxon>
    </lineage>
</organism>
<evidence type="ECO:0000256" key="5">
    <source>
        <dbReference type="ARBA" id="ARBA00023098"/>
    </source>
</evidence>
<sequence>MELLYMKIAVDAMGGDYAPEETVLGAIDAVQTDDIEVVLVGDETRLRALLKEYGAAQQSRISIVHASEVIEMHEHPAQAIRKKKDASILVATRLVKEGRCDAVVAPGSTGAAVSAALLGLGRIKGIERPCIATPLPSKKGITVLLDSGANANSKPKHLLEGAIMGAHYAKYILGIADPLVGLLNIGEEASKGNDLCQRTYPLLEHLKTISFYGNVEGRDIPNGTVDVVVCDGFVGNVILKFGEGMALFIIKLVKDAIRHGGWLAKLGALAVYPALKSLKKRLDFTEYGGAPLLGVNGSFIICHGSSKAKAIKNAIRIASEFVEKDVVGHIRKSIEEEQVEQYNEQ</sequence>
<accession>A0A134CM55</accession>
<reference evidence="12" key="1">
    <citation type="submission" date="2016-01" db="EMBL/GenBank/DDBJ databases">
        <authorList>
            <person name="Mitreva M."/>
            <person name="Pepin K.H."/>
            <person name="Mihindukulasuriya K.A."/>
            <person name="Fulton R."/>
            <person name="Fronick C."/>
            <person name="O'Laughlin M."/>
            <person name="Miner T."/>
            <person name="Herter B."/>
            <person name="Rosa B.A."/>
            <person name="Cordes M."/>
            <person name="Tomlinson C."/>
            <person name="Wollam A."/>
            <person name="Palsikar V.B."/>
            <person name="Mardis E.R."/>
            <person name="Wilson R.K."/>
        </authorList>
    </citation>
    <scope>NUCLEOTIDE SEQUENCE [LARGE SCALE GENOMIC DNA]</scope>
    <source>
        <strain evidence="12">KA00182</strain>
    </source>
</reference>
<dbReference type="Pfam" id="PF02504">
    <property type="entry name" value="FA_synthesis"/>
    <property type="match status" value="1"/>
</dbReference>
<evidence type="ECO:0000256" key="1">
    <source>
        <dbReference type="ARBA" id="ARBA00001232"/>
    </source>
</evidence>
<dbReference type="UniPathway" id="UPA00085"/>
<evidence type="ECO:0000256" key="10">
    <source>
        <dbReference type="HAMAP-Rule" id="MF_00019"/>
    </source>
</evidence>
<dbReference type="GO" id="GO:0043811">
    <property type="term" value="F:phosphate:acyl-[acyl carrier protein] acyltransferase activity"/>
    <property type="evidence" value="ECO:0007669"/>
    <property type="project" value="UniProtKB-UniRule"/>
</dbReference>
<dbReference type="PATRIC" id="fig|1588748.3.peg.123"/>
<comment type="subunit">
    <text evidence="9 10">Homodimer. Probably interacts with PlsY.</text>
</comment>
<comment type="catalytic activity">
    <reaction evidence="1 10">
        <text>a fatty acyl-[ACP] + phosphate = an acyl phosphate + holo-[ACP]</text>
        <dbReference type="Rhea" id="RHEA:42292"/>
        <dbReference type="Rhea" id="RHEA-COMP:9685"/>
        <dbReference type="Rhea" id="RHEA-COMP:14125"/>
        <dbReference type="ChEBI" id="CHEBI:43474"/>
        <dbReference type="ChEBI" id="CHEBI:59918"/>
        <dbReference type="ChEBI" id="CHEBI:64479"/>
        <dbReference type="ChEBI" id="CHEBI:138651"/>
        <dbReference type="EC" id="2.3.1.274"/>
    </reaction>
</comment>
<protein>
    <recommendedName>
        <fullName evidence="8 10">Phosphate acyltransferase</fullName>
        <ecNumber evidence="8 10">2.3.1.274</ecNumber>
    </recommendedName>
    <alternativeName>
        <fullName evidence="10">Acyl-ACP phosphotransacylase</fullName>
    </alternativeName>
    <alternativeName>
        <fullName evidence="10">Acyl-[acyl-carrier-protein]--phosphate acyltransferase</fullName>
    </alternativeName>
    <alternativeName>
        <fullName evidence="10">Phosphate-acyl-ACP acyltransferase</fullName>
    </alternativeName>
</protein>
<dbReference type="HAMAP" id="MF_00019">
    <property type="entry name" value="PlsX"/>
    <property type="match status" value="1"/>
</dbReference>
<dbReference type="PIRSF" id="PIRSF002465">
    <property type="entry name" value="Phsphlp_syn_PlsX"/>
    <property type="match status" value="1"/>
</dbReference>
<comment type="function">
    <text evidence="10">Catalyzes the reversible formation of acyl-phosphate (acyl-PO(4)) from acyl-[acyl-carrier-protein] (acyl-ACP). This enzyme utilizes acyl-ACP as fatty acyl donor, but not acyl-CoA.</text>
</comment>
<dbReference type="GO" id="GO:0006633">
    <property type="term" value="P:fatty acid biosynthetic process"/>
    <property type="evidence" value="ECO:0007669"/>
    <property type="project" value="UniProtKB-UniRule"/>
</dbReference>
<keyword evidence="6 10" id="KW-0594">Phospholipid biosynthesis</keyword>
<evidence type="ECO:0000256" key="6">
    <source>
        <dbReference type="ARBA" id="ARBA00023209"/>
    </source>
</evidence>
<evidence type="ECO:0000313" key="11">
    <source>
        <dbReference type="EMBL" id="KXB93209.1"/>
    </source>
</evidence>
<keyword evidence="3 10" id="KW-0444">Lipid biosynthesis</keyword>
<dbReference type="STRING" id="1588748.HMPREF3182_00127"/>
<dbReference type="SUPFAM" id="SSF53659">
    <property type="entry name" value="Isocitrate/Isopropylmalate dehydrogenase-like"/>
    <property type="match status" value="1"/>
</dbReference>
<evidence type="ECO:0000256" key="7">
    <source>
        <dbReference type="ARBA" id="ARBA00023264"/>
    </source>
</evidence>
<dbReference type="EC" id="2.3.1.274" evidence="8 10"/>
<dbReference type="InterPro" id="IPR003664">
    <property type="entry name" value="FA_synthesis"/>
</dbReference>
<comment type="caution">
    <text evidence="11">The sequence shown here is derived from an EMBL/GenBank/DDBJ whole genome shotgun (WGS) entry which is preliminary data.</text>
</comment>
<evidence type="ECO:0000256" key="4">
    <source>
        <dbReference type="ARBA" id="ARBA00022679"/>
    </source>
</evidence>
<keyword evidence="2 10" id="KW-0963">Cytoplasm</keyword>
<dbReference type="GO" id="GO:0005737">
    <property type="term" value="C:cytoplasm"/>
    <property type="evidence" value="ECO:0007669"/>
    <property type="project" value="UniProtKB-SubCell"/>
</dbReference>
<dbReference type="PANTHER" id="PTHR30100:SF1">
    <property type="entry name" value="PHOSPHATE ACYLTRANSFERASE"/>
    <property type="match status" value="1"/>
</dbReference>
<dbReference type="NCBIfam" id="TIGR00182">
    <property type="entry name" value="plsX"/>
    <property type="match status" value="1"/>
</dbReference>
<dbReference type="GO" id="GO:0008654">
    <property type="term" value="P:phospholipid biosynthetic process"/>
    <property type="evidence" value="ECO:0007669"/>
    <property type="project" value="UniProtKB-KW"/>
</dbReference>
<name>A0A134CM55_9FIRM</name>
<keyword evidence="7 10" id="KW-1208">Phospholipid metabolism</keyword>
<dbReference type="EMBL" id="LSDT01000002">
    <property type="protein sequence ID" value="KXB93209.1"/>
    <property type="molecule type" value="Genomic_DNA"/>
</dbReference>